<comment type="caution">
    <text evidence="4">The sequence shown here is derived from an EMBL/GenBank/DDBJ whole genome shotgun (WGS) entry which is preliminary data.</text>
</comment>
<keyword evidence="2" id="KW-0342">GTP-binding</keyword>
<dbReference type="SMART" id="SM00962">
    <property type="entry name" value="SRP54"/>
    <property type="match status" value="1"/>
</dbReference>
<name>A0A4Y3TTZ1_9PROT</name>
<dbReference type="InterPro" id="IPR000897">
    <property type="entry name" value="SRP54_GTPase_dom"/>
</dbReference>
<keyword evidence="5" id="KW-1185">Reference proteome</keyword>
<evidence type="ECO:0000256" key="2">
    <source>
        <dbReference type="ARBA" id="ARBA00023134"/>
    </source>
</evidence>
<protein>
    <recommendedName>
        <fullName evidence="3">SRP54-type proteins GTP-binding domain-containing protein</fullName>
    </recommendedName>
</protein>
<keyword evidence="1" id="KW-0547">Nucleotide-binding</keyword>
<dbReference type="GO" id="GO:0006614">
    <property type="term" value="P:SRP-dependent cotranslational protein targeting to membrane"/>
    <property type="evidence" value="ECO:0007669"/>
    <property type="project" value="InterPro"/>
</dbReference>
<evidence type="ECO:0000313" key="5">
    <source>
        <dbReference type="Proteomes" id="UP000317730"/>
    </source>
</evidence>
<feature type="domain" description="SRP54-type proteins GTP-binding" evidence="3">
    <location>
        <begin position="50"/>
        <end position="241"/>
    </location>
</feature>
<sequence length="244" mass="25016">MEALPDGMTLRDVLAWHVLPAPLAAVLADGDLPAALGRLLTFAPLALEKGKPLAFCGPSGGGQTLALARMAVSHVLRERHVDAAPLVIACEAAPEGAARLTAWLKPYGVPVFRAETAEVARAIMAHKGGAQPVLLDLPEGGVYTSGGLAPIREVIEQTGCSPVVVVPAGMDAEEAADTAAAYRQLGAERMIATKLDQAGRIGSIITAAACGLALTYAGYSPSVRGGAARCNADLLARRLMVVPA</sequence>
<reference evidence="4 5" key="1">
    <citation type="submission" date="2019-06" db="EMBL/GenBank/DDBJ databases">
        <title>Whole genome shotgun sequence of Acetobacter peroxydans NBRC 13755.</title>
        <authorList>
            <person name="Hosoyama A."/>
            <person name="Uohara A."/>
            <person name="Ohji S."/>
            <person name="Ichikawa N."/>
        </authorList>
    </citation>
    <scope>NUCLEOTIDE SEQUENCE [LARGE SCALE GENOMIC DNA]</scope>
    <source>
        <strain evidence="4 5">NBRC 13755</strain>
    </source>
</reference>
<dbReference type="Gene3D" id="3.40.50.300">
    <property type="entry name" value="P-loop containing nucleotide triphosphate hydrolases"/>
    <property type="match status" value="1"/>
</dbReference>
<proteinExistence type="predicted"/>
<organism evidence="4 5">
    <name type="scientific">Acetobacter peroxydans</name>
    <dbReference type="NCBI Taxonomy" id="104098"/>
    <lineage>
        <taxon>Bacteria</taxon>
        <taxon>Pseudomonadati</taxon>
        <taxon>Pseudomonadota</taxon>
        <taxon>Alphaproteobacteria</taxon>
        <taxon>Acetobacterales</taxon>
        <taxon>Acetobacteraceae</taxon>
        <taxon>Acetobacter</taxon>
    </lineage>
</organism>
<evidence type="ECO:0000256" key="1">
    <source>
        <dbReference type="ARBA" id="ARBA00022741"/>
    </source>
</evidence>
<dbReference type="GO" id="GO:0005525">
    <property type="term" value="F:GTP binding"/>
    <property type="evidence" value="ECO:0007669"/>
    <property type="project" value="UniProtKB-KW"/>
</dbReference>
<dbReference type="InterPro" id="IPR027417">
    <property type="entry name" value="P-loop_NTPase"/>
</dbReference>
<gene>
    <name evidence="4" type="ORF">APE01nite_16630</name>
</gene>
<dbReference type="Pfam" id="PF00448">
    <property type="entry name" value="SRP54"/>
    <property type="match status" value="1"/>
</dbReference>
<evidence type="ECO:0000259" key="3">
    <source>
        <dbReference type="SMART" id="SM00962"/>
    </source>
</evidence>
<dbReference type="Proteomes" id="UP000317730">
    <property type="component" value="Unassembled WGS sequence"/>
</dbReference>
<dbReference type="AlphaFoldDB" id="A0A4Y3TTZ1"/>
<dbReference type="RefSeq" id="WP_148791326.1">
    <property type="nucleotide sequence ID" value="NZ_BJMV01000008.1"/>
</dbReference>
<accession>A0A4Y3TTZ1</accession>
<dbReference type="SUPFAM" id="SSF52540">
    <property type="entry name" value="P-loop containing nucleoside triphosphate hydrolases"/>
    <property type="match status" value="1"/>
</dbReference>
<dbReference type="EMBL" id="BJMV01000008">
    <property type="protein sequence ID" value="GEB85866.1"/>
    <property type="molecule type" value="Genomic_DNA"/>
</dbReference>
<evidence type="ECO:0000313" key="4">
    <source>
        <dbReference type="EMBL" id="GEB85866.1"/>
    </source>
</evidence>